<comment type="caution">
    <text evidence="2">The sequence shown here is derived from an EMBL/GenBank/DDBJ whole genome shotgun (WGS) entry which is preliminary data.</text>
</comment>
<gene>
    <name evidence="2" type="ORF">JIN82_00300</name>
</gene>
<reference evidence="2" key="1">
    <citation type="submission" date="2021-01" db="EMBL/GenBank/DDBJ databases">
        <title>Modified the classification status of verrucomicrobia.</title>
        <authorList>
            <person name="Feng X."/>
        </authorList>
    </citation>
    <scope>NUCLEOTIDE SEQUENCE</scope>
    <source>
        <strain evidence="2">_KCTC 22039</strain>
    </source>
</reference>
<feature type="chain" id="PRO_5035296690" evidence="1">
    <location>
        <begin position="20"/>
        <end position="240"/>
    </location>
</feature>
<organism evidence="2 3">
    <name type="scientific">Persicirhabdus sediminis</name>
    <dbReference type="NCBI Taxonomy" id="454144"/>
    <lineage>
        <taxon>Bacteria</taxon>
        <taxon>Pseudomonadati</taxon>
        <taxon>Verrucomicrobiota</taxon>
        <taxon>Verrucomicrobiia</taxon>
        <taxon>Verrucomicrobiales</taxon>
        <taxon>Verrucomicrobiaceae</taxon>
        <taxon>Persicirhabdus</taxon>
    </lineage>
</organism>
<dbReference type="AlphaFoldDB" id="A0A8J7SFN8"/>
<name>A0A8J7SFN8_9BACT</name>
<sequence length="240" mass="26310">MKNITIGLMSLCATANVMAADAKPTGSLFTPESAMAGQRVDVGWQIQLPNEGGEIDEGTNTVTVIDVCDIEVIAIGAGYWNGNKNIELNMKINGGSSQKIFSRGLASTFTSGQLLYSGPVNKGDRIDFGMFGKSPQTNGQGVRWSDLPKDDPMNSMVVLQDGDEVPEYIPFGTDVSIEEFLRPYLDQETGRVDIGPRDIIYLGELDRFYPYSETGDPLDHGYDMQDIVFIVSFKESKIEQ</sequence>
<dbReference type="RefSeq" id="WP_200309559.1">
    <property type="nucleotide sequence ID" value="NZ_JAENIM010000007.1"/>
</dbReference>
<evidence type="ECO:0000313" key="2">
    <source>
        <dbReference type="EMBL" id="MBK1789585.1"/>
    </source>
</evidence>
<evidence type="ECO:0000313" key="3">
    <source>
        <dbReference type="Proteomes" id="UP000624703"/>
    </source>
</evidence>
<evidence type="ECO:0000256" key="1">
    <source>
        <dbReference type="SAM" id="SignalP"/>
    </source>
</evidence>
<keyword evidence="1" id="KW-0732">Signal</keyword>
<accession>A0A8J7SFN8</accession>
<dbReference type="EMBL" id="JAENIM010000007">
    <property type="protein sequence ID" value="MBK1789585.1"/>
    <property type="molecule type" value="Genomic_DNA"/>
</dbReference>
<feature type="signal peptide" evidence="1">
    <location>
        <begin position="1"/>
        <end position="19"/>
    </location>
</feature>
<protein>
    <submittedName>
        <fullName evidence="2">Uncharacterized protein</fullName>
    </submittedName>
</protein>
<proteinExistence type="predicted"/>
<keyword evidence="3" id="KW-1185">Reference proteome</keyword>
<dbReference type="Proteomes" id="UP000624703">
    <property type="component" value="Unassembled WGS sequence"/>
</dbReference>